<feature type="chain" id="PRO_5034889623" description="PLC-like phosphodiesterase" evidence="1">
    <location>
        <begin position="22"/>
        <end position="387"/>
    </location>
</feature>
<dbReference type="EMBL" id="JAFJYH010000206">
    <property type="protein sequence ID" value="KAG4415842.1"/>
    <property type="molecule type" value="Genomic_DNA"/>
</dbReference>
<feature type="signal peptide" evidence="1">
    <location>
        <begin position="1"/>
        <end position="21"/>
    </location>
</feature>
<dbReference type="PANTHER" id="PTHR13593">
    <property type="match status" value="1"/>
</dbReference>
<name>A0A8H7W5A6_9HELO</name>
<evidence type="ECO:0000256" key="1">
    <source>
        <dbReference type="SAM" id="SignalP"/>
    </source>
</evidence>
<gene>
    <name evidence="2" type="ORF">IFR04_011022</name>
</gene>
<dbReference type="SUPFAM" id="SSF51695">
    <property type="entry name" value="PLC-like phosphodiesterases"/>
    <property type="match status" value="1"/>
</dbReference>
<dbReference type="PANTHER" id="PTHR13593:SF80">
    <property type="entry name" value="PLC-LIKE PHOSPHODIESTERASE"/>
    <property type="match status" value="1"/>
</dbReference>
<dbReference type="Proteomes" id="UP000664132">
    <property type="component" value="Unassembled WGS sequence"/>
</dbReference>
<evidence type="ECO:0000313" key="3">
    <source>
        <dbReference type="Proteomes" id="UP000664132"/>
    </source>
</evidence>
<dbReference type="AlphaFoldDB" id="A0A8H7W5A6"/>
<dbReference type="OrthoDB" id="7984201at2759"/>
<dbReference type="Gene3D" id="3.20.20.190">
    <property type="entry name" value="Phosphatidylinositol (PI) phosphodiesterase"/>
    <property type="match status" value="1"/>
</dbReference>
<organism evidence="2 3">
    <name type="scientific">Cadophora malorum</name>
    <dbReference type="NCBI Taxonomy" id="108018"/>
    <lineage>
        <taxon>Eukaryota</taxon>
        <taxon>Fungi</taxon>
        <taxon>Dikarya</taxon>
        <taxon>Ascomycota</taxon>
        <taxon>Pezizomycotina</taxon>
        <taxon>Leotiomycetes</taxon>
        <taxon>Helotiales</taxon>
        <taxon>Ploettnerulaceae</taxon>
        <taxon>Cadophora</taxon>
    </lineage>
</organism>
<evidence type="ECO:0000313" key="2">
    <source>
        <dbReference type="EMBL" id="KAG4415842.1"/>
    </source>
</evidence>
<dbReference type="InterPro" id="IPR051057">
    <property type="entry name" value="PI-PLC_domain"/>
</dbReference>
<reference evidence="2" key="1">
    <citation type="submission" date="2021-02" db="EMBL/GenBank/DDBJ databases">
        <title>Genome sequence Cadophora malorum strain M34.</title>
        <authorList>
            <person name="Stefanovic E."/>
            <person name="Vu D."/>
            <person name="Scully C."/>
            <person name="Dijksterhuis J."/>
            <person name="Roader J."/>
            <person name="Houbraken J."/>
        </authorList>
    </citation>
    <scope>NUCLEOTIDE SEQUENCE</scope>
    <source>
        <strain evidence="2">M34</strain>
    </source>
</reference>
<proteinExistence type="predicted"/>
<dbReference type="GO" id="GO:0008081">
    <property type="term" value="F:phosphoric diester hydrolase activity"/>
    <property type="evidence" value="ECO:0007669"/>
    <property type="project" value="InterPro"/>
</dbReference>
<keyword evidence="3" id="KW-1185">Reference proteome</keyword>
<comment type="caution">
    <text evidence="2">The sequence shown here is derived from an EMBL/GenBank/DDBJ whole genome shotgun (WGS) entry which is preliminary data.</text>
</comment>
<accession>A0A8H7W5A6</accession>
<dbReference type="Pfam" id="PF26146">
    <property type="entry name" value="PI-PLC_X"/>
    <property type="match status" value="1"/>
</dbReference>
<protein>
    <recommendedName>
        <fullName evidence="4">PLC-like phosphodiesterase</fullName>
    </recommendedName>
</protein>
<evidence type="ECO:0008006" key="4">
    <source>
        <dbReference type="Google" id="ProtNLM"/>
    </source>
</evidence>
<sequence>MLTSIFTASAAILSLTGFAQAVPQFGFSSSSISTTTATAASVTQAAASTSTVACNNSPDLCNRNYNNITHMGAHDVAFLRDSSTSFSVAGNTFYNATVALSAGIRLLQAQVHDSNGTLELCHTSCSLLDGGSLESWLSKIKTWMDANPNEVVSILLVNSDNFEASEFGTVFEASGISTYGYTPESTSAMATWPTLQTLITANTRLVTYIASIDYDTTYPYLLPEFTYMFENPYDVTSSEGFNCTVDRPTSLSSGTGASAISSGYMSLMNHFQYSEMAFGITVPAVSLIETTNSAATNTTGALGTHAVQCNSEWGGKPTFVLVDFFNVGPAIEVADTLNGITPTGRISLSTAQLTAGTSAGVRPESRSWFGVAAMAMSAVAIGNFVWL</sequence>
<dbReference type="InterPro" id="IPR017946">
    <property type="entry name" value="PLC-like_Pdiesterase_TIM-brl"/>
</dbReference>
<keyword evidence="1" id="KW-0732">Signal</keyword>
<dbReference type="GO" id="GO:0006629">
    <property type="term" value="P:lipid metabolic process"/>
    <property type="evidence" value="ECO:0007669"/>
    <property type="project" value="InterPro"/>
</dbReference>